<dbReference type="EMBL" id="JBHRYF010000008">
    <property type="protein sequence ID" value="MFC3660349.1"/>
    <property type="molecule type" value="Genomic_DNA"/>
</dbReference>
<protein>
    <submittedName>
        <fullName evidence="2">Uncharacterized protein</fullName>
    </submittedName>
</protein>
<proteinExistence type="predicted"/>
<name>A0ABV7UWU7_9GAMM</name>
<evidence type="ECO:0000313" key="2">
    <source>
        <dbReference type="EMBL" id="MFC3660349.1"/>
    </source>
</evidence>
<dbReference type="Proteomes" id="UP001595724">
    <property type="component" value="Unassembled WGS sequence"/>
</dbReference>
<keyword evidence="1" id="KW-0812">Transmembrane</keyword>
<sequence length="276" mass="30469">MEPTLPALSMPTVVWSGIVAALISLGGIVLSNWSTARRLRIQLEHDAREKLKDRLGLLRKEVYLQLYSDIAAMQGHLGSLSSKDPTSPDFGAPVQGANTQLAKVQLVGSDEVMKHASELQALYTESLFALMIAAKPLHELRTDIALADQFYNRYLKEAERVTGEITAMNETGRPDPAANMALQRSFDSFREQYTNYANERSEAWESYSSSQSGFVQVVTDQVARVAPTQAKLMAALKNEIGVKTDVAVLLTQLEKNQVRMESGLKEVLARFSPPKA</sequence>
<dbReference type="RefSeq" id="WP_386709633.1">
    <property type="nucleotide sequence ID" value="NZ_JBHRYF010000008.1"/>
</dbReference>
<feature type="transmembrane region" description="Helical" evidence="1">
    <location>
        <begin position="12"/>
        <end position="33"/>
    </location>
</feature>
<gene>
    <name evidence="2" type="ORF">ACFOM9_09755</name>
</gene>
<reference evidence="3" key="1">
    <citation type="journal article" date="2019" name="Int. J. Syst. Evol. Microbiol.">
        <title>The Global Catalogue of Microorganisms (GCM) 10K type strain sequencing project: providing services to taxonomists for standard genome sequencing and annotation.</title>
        <authorList>
            <consortium name="The Broad Institute Genomics Platform"/>
            <consortium name="The Broad Institute Genome Sequencing Center for Infectious Disease"/>
            <person name="Wu L."/>
            <person name="Ma J."/>
        </authorList>
    </citation>
    <scope>NUCLEOTIDE SEQUENCE [LARGE SCALE GENOMIC DNA]</scope>
    <source>
        <strain evidence="3">KCTC 42211</strain>
    </source>
</reference>
<evidence type="ECO:0000256" key="1">
    <source>
        <dbReference type="SAM" id="Phobius"/>
    </source>
</evidence>
<comment type="caution">
    <text evidence="2">The sequence shown here is derived from an EMBL/GenBank/DDBJ whole genome shotgun (WGS) entry which is preliminary data.</text>
</comment>
<keyword evidence="3" id="KW-1185">Reference proteome</keyword>
<keyword evidence="1" id="KW-1133">Transmembrane helix</keyword>
<accession>A0ABV7UWU7</accession>
<organism evidence="2 3">
    <name type="scientific">Luteimonas notoginsengisoli</name>
    <dbReference type="NCBI Taxonomy" id="1578200"/>
    <lineage>
        <taxon>Bacteria</taxon>
        <taxon>Pseudomonadati</taxon>
        <taxon>Pseudomonadota</taxon>
        <taxon>Gammaproteobacteria</taxon>
        <taxon>Lysobacterales</taxon>
        <taxon>Lysobacteraceae</taxon>
        <taxon>Luteimonas</taxon>
    </lineage>
</organism>
<keyword evidence="1" id="KW-0472">Membrane</keyword>
<evidence type="ECO:0000313" key="3">
    <source>
        <dbReference type="Proteomes" id="UP001595724"/>
    </source>
</evidence>